<evidence type="ECO:0000313" key="3">
    <source>
        <dbReference type="EMBL" id="ERJ94751.1"/>
    </source>
</evidence>
<evidence type="ECO:0000256" key="1">
    <source>
        <dbReference type="ARBA" id="ARBA00023163"/>
    </source>
</evidence>
<organism evidence="3 4">
    <name type="scientific">Ruminococcus callidus ATCC 27760</name>
    <dbReference type="NCBI Taxonomy" id="411473"/>
    <lineage>
        <taxon>Bacteria</taxon>
        <taxon>Bacillati</taxon>
        <taxon>Bacillota</taxon>
        <taxon>Clostridia</taxon>
        <taxon>Eubacteriales</taxon>
        <taxon>Oscillospiraceae</taxon>
        <taxon>Ruminococcus</taxon>
    </lineage>
</organism>
<dbReference type="EMBL" id="AWVF01000236">
    <property type="protein sequence ID" value="ERJ94751.1"/>
    <property type="molecule type" value="Genomic_DNA"/>
</dbReference>
<dbReference type="SUPFAM" id="SSF82679">
    <property type="entry name" value="N-utilization substance G protein NusG, N-terminal domain"/>
    <property type="match status" value="1"/>
</dbReference>
<dbReference type="eggNOG" id="COG0250">
    <property type="taxonomic scope" value="Bacteria"/>
</dbReference>
<reference evidence="3 4" key="1">
    <citation type="submission" date="2013-07" db="EMBL/GenBank/DDBJ databases">
        <authorList>
            <person name="Weinstock G."/>
            <person name="Sodergren E."/>
            <person name="Wylie T."/>
            <person name="Fulton L."/>
            <person name="Fulton R."/>
            <person name="Fronick C."/>
            <person name="O'Laughlin M."/>
            <person name="Godfrey J."/>
            <person name="Miner T."/>
            <person name="Herter B."/>
            <person name="Appelbaum E."/>
            <person name="Cordes M."/>
            <person name="Lek S."/>
            <person name="Wollam A."/>
            <person name="Pepin K.H."/>
            <person name="Palsikar V.B."/>
            <person name="Mitreva M."/>
            <person name="Wilson R.K."/>
        </authorList>
    </citation>
    <scope>NUCLEOTIDE SEQUENCE [LARGE SCALE GENOMIC DNA]</scope>
    <source>
        <strain evidence="3 4">ATCC 27760</strain>
    </source>
</reference>
<proteinExistence type="predicted"/>
<gene>
    <name evidence="3" type="ORF">RUMCAL_01920</name>
</gene>
<keyword evidence="1" id="KW-0804">Transcription</keyword>
<evidence type="ECO:0000313" key="4">
    <source>
        <dbReference type="Proteomes" id="UP000016662"/>
    </source>
</evidence>
<dbReference type="STRING" id="411473.RUMCAL_01920"/>
<feature type="domain" description="NusG-like N-terminal" evidence="2">
    <location>
        <begin position="4"/>
        <end position="80"/>
    </location>
</feature>
<dbReference type="PATRIC" id="fig|411473.3.peg.1580"/>
<dbReference type="InterPro" id="IPR006645">
    <property type="entry name" value="NGN-like_dom"/>
</dbReference>
<dbReference type="OrthoDB" id="1681764at2"/>
<name>U2K8B7_9FIRM</name>
<dbReference type="HOGENOM" id="CLU_067287_2_2_9"/>
<dbReference type="GO" id="GO:0006354">
    <property type="term" value="P:DNA-templated transcription elongation"/>
    <property type="evidence" value="ECO:0007669"/>
    <property type="project" value="InterPro"/>
</dbReference>
<dbReference type="Pfam" id="PF02357">
    <property type="entry name" value="NusG"/>
    <property type="match status" value="1"/>
</dbReference>
<keyword evidence="4" id="KW-1185">Reference proteome</keyword>
<dbReference type="Gene3D" id="3.30.70.940">
    <property type="entry name" value="NusG, N-terminal domain"/>
    <property type="match status" value="1"/>
</dbReference>
<dbReference type="Proteomes" id="UP000016662">
    <property type="component" value="Unassembled WGS sequence"/>
</dbReference>
<dbReference type="InterPro" id="IPR036735">
    <property type="entry name" value="NGN_dom_sf"/>
</dbReference>
<comment type="caution">
    <text evidence="3">The sequence shown here is derived from an EMBL/GenBank/DDBJ whole genome shotgun (WGS) entry which is preliminary data.</text>
</comment>
<dbReference type="RefSeq" id="WP_021683417.1">
    <property type="nucleotide sequence ID" value="NZ_KI260480.1"/>
</dbReference>
<accession>U2K8B7</accession>
<dbReference type="AlphaFoldDB" id="U2K8B7"/>
<sequence>MSMYVVQVKPGTDLQVAVLLRKNGHLVRCPQRTMDIRKNGSWNSITEPVFPGYLFLEEEIDRQKYDSVVRADGVIGFLKVSGCTLGKLQPHEEAYIRWLWNGGKPIAPSRIYTTLQGDKMVLSGVLREYWNNVVRLDLRQRRARVRLSICGHDYTVTLPVIGI</sequence>
<protein>
    <submittedName>
        <fullName evidence="3">Transcription termination/antitermination factor NusG</fullName>
    </submittedName>
</protein>
<evidence type="ECO:0000259" key="2">
    <source>
        <dbReference type="Pfam" id="PF02357"/>
    </source>
</evidence>